<feature type="compositionally biased region" description="Low complexity" evidence="1">
    <location>
        <begin position="11"/>
        <end position="34"/>
    </location>
</feature>
<proteinExistence type="predicted"/>
<feature type="region of interest" description="Disordered" evidence="1">
    <location>
        <begin position="1"/>
        <end position="59"/>
    </location>
</feature>
<accession>A0ABV7L0I9</accession>
<evidence type="ECO:0000313" key="3">
    <source>
        <dbReference type="Proteomes" id="UP001595528"/>
    </source>
</evidence>
<evidence type="ECO:0000313" key="2">
    <source>
        <dbReference type="EMBL" id="MFC3227871.1"/>
    </source>
</evidence>
<gene>
    <name evidence="2" type="ORF">ACFOGJ_11555</name>
</gene>
<name>A0ABV7L0I9_9PROT</name>
<comment type="caution">
    <text evidence="2">The sequence shown here is derived from an EMBL/GenBank/DDBJ whole genome shotgun (WGS) entry which is preliminary data.</text>
</comment>
<sequence>MDQTGNTKDFAPAADTAAAGAPATDVTATGVTATDLSAKSLDAVSGGASLPDYQTDSDW</sequence>
<dbReference type="RefSeq" id="WP_379900418.1">
    <property type="nucleotide sequence ID" value="NZ_JBHRTR010000025.1"/>
</dbReference>
<keyword evidence="3" id="KW-1185">Reference proteome</keyword>
<organism evidence="2 3">
    <name type="scientific">Marinibaculum pumilum</name>
    <dbReference type="NCBI Taxonomy" id="1766165"/>
    <lineage>
        <taxon>Bacteria</taxon>
        <taxon>Pseudomonadati</taxon>
        <taxon>Pseudomonadota</taxon>
        <taxon>Alphaproteobacteria</taxon>
        <taxon>Rhodospirillales</taxon>
        <taxon>Rhodospirillaceae</taxon>
        <taxon>Marinibaculum</taxon>
    </lineage>
</organism>
<dbReference type="EMBL" id="JBHRTR010000025">
    <property type="protein sequence ID" value="MFC3227871.1"/>
    <property type="molecule type" value="Genomic_DNA"/>
</dbReference>
<protein>
    <submittedName>
        <fullName evidence="2">Uncharacterized protein</fullName>
    </submittedName>
</protein>
<dbReference type="Proteomes" id="UP001595528">
    <property type="component" value="Unassembled WGS sequence"/>
</dbReference>
<reference evidence="3" key="1">
    <citation type="journal article" date="2019" name="Int. J. Syst. Evol. Microbiol.">
        <title>The Global Catalogue of Microorganisms (GCM) 10K type strain sequencing project: providing services to taxonomists for standard genome sequencing and annotation.</title>
        <authorList>
            <consortium name="The Broad Institute Genomics Platform"/>
            <consortium name="The Broad Institute Genome Sequencing Center for Infectious Disease"/>
            <person name="Wu L."/>
            <person name="Ma J."/>
        </authorList>
    </citation>
    <scope>NUCLEOTIDE SEQUENCE [LARGE SCALE GENOMIC DNA]</scope>
    <source>
        <strain evidence="3">KCTC 42964</strain>
    </source>
</reference>
<evidence type="ECO:0000256" key="1">
    <source>
        <dbReference type="SAM" id="MobiDB-lite"/>
    </source>
</evidence>